<dbReference type="Gene3D" id="1.10.1660.10">
    <property type="match status" value="1"/>
</dbReference>
<gene>
    <name evidence="3" type="ORF">F4561_005164</name>
</gene>
<comment type="caution">
    <text evidence="3">The sequence shown here is derived from an EMBL/GenBank/DDBJ whole genome shotgun (WGS) entry which is preliminary data.</text>
</comment>
<dbReference type="GO" id="GO:0003700">
    <property type="term" value="F:DNA-binding transcription factor activity"/>
    <property type="evidence" value="ECO:0007669"/>
    <property type="project" value="InterPro"/>
</dbReference>
<dbReference type="InterPro" id="IPR047057">
    <property type="entry name" value="MerR_fam"/>
</dbReference>
<proteinExistence type="predicted"/>
<feature type="domain" description="HTH merR-type" evidence="2">
    <location>
        <begin position="1"/>
        <end position="67"/>
    </location>
</feature>
<evidence type="ECO:0000256" key="1">
    <source>
        <dbReference type="ARBA" id="ARBA00023125"/>
    </source>
</evidence>
<keyword evidence="4" id="KW-1185">Reference proteome</keyword>
<keyword evidence="1 3" id="KW-0238">DNA-binding</keyword>
<dbReference type="PANTHER" id="PTHR30204:SF93">
    <property type="entry name" value="HTH MERR-TYPE DOMAIN-CONTAINING PROTEIN"/>
    <property type="match status" value="1"/>
</dbReference>
<sequence>MRQLAGLAGTTVKTIRHYHAIDLLEEPERAINGYKQYGTSHLVRVLQIKRLRGLGMSLAEIAGLEESDEDFTDAVRALDAQFAASIERQQAIRAELADLLAHRTGPDVPAGFESVAESLTPADRRMIMVSTQLFDDESMRDVRDIAAHHQEADAAFNDLSADADAGTVRAVATRLAPVLRTIHERYPGTRNPPIAAGGRKRDVVQALNQALTDFYNPAQIEALWQAFRLVQEDPPDESEH</sequence>
<dbReference type="SUPFAM" id="SSF46955">
    <property type="entry name" value="Putative DNA-binding domain"/>
    <property type="match status" value="1"/>
</dbReference>
<evidence type="ECO:0000259" key="2">
    <source>
        <dbReference type="PROSITE" id="PS50937"/>
    </source>
</evidence>
<dbReference type="Proteomes" id="UP000523007">
    <property type="component" value="Unassembled WGS sequence"/>
</dbReference>
<accession>A0A7W7RLU5</accession>
<dbReference type="PROSITE" id="PS50937">
    <property type="entry name" value="HTH_MERR_2"/>
    <property type="match status" value="1"/>
</dbReference>
<name>A0A7W7RLU5_9ACTN</name>
<evidence type="ECO:0000313" key="3">
    <source>
        <dbReference type="EMBL" id="MBB4934344.1"/>
    </source>
</evidence>
<dbReference type="SMART" id="SM00422">
    <property type="entry name" value="HTH_MERR"/>
    <property type="match status" value="1"/>
</dbReference>
<dbReference type="RefSeq" id="WP_246437284.1">
    <property type="nucleotide sequence ID" value="NZ_JACHJT010000001.1"/>
</dbReference>
<protein>
    <submittedName>
        <fullName evidence="3">DNA-binding transcriptional MerR regulator</fullName>
    </submittedName>
</protein>
<evidence type="ECO:0000313" key="4">
    <source>
        <dbReference type="Proteomes" id="UP000523007"/>
    </source>
</evidence>
<dbReference type="InterPro" id="IPR009061">
    <property type="entry name" value="DNA-bd_dom_put_sf"/>
</dbReference>
<organism evidence="3 4">
    <name type="scientific">Lipingzhangella halophila</name>
    <dbReference type="NCBI Taxonomy" id="1783352"/>
    <lineage>
        <taxon>Bacteria</taxon>
        <taxon>Bacillati</taxon>
        <taxon>Actinomycetota</taxon>
        <taxon>Actinomycetes</taxon>
        <taxon>Streptosporangiales</taxon>
        <taxon>Nocardiopsidaceae</taxon>
        <taxon>Lipingzhangella</taxon>
    </lineage>
</organism>
<dbReference type="EMBL" id="JACHJT010000001">
    <property type="protein sequence ID" value="MBB4934344.1"/>
    <property type="molecule type" value="Genomic_DNA"/>
</dbReference>
<dbReference type="PANTHER" id="PTHR30204">
    <property type="entry name" value="REDOX-CYCLING DRUG-SENSING TRANSCRIPTIONAL ACTIVATOR SOXR"/>
    <property type="match status" value="1"/>
</dbReference>
<dbReference type="Pfam" id="PF13411">
    <property type="entry name" value="MerR_1"/>
    <property type="match status" value="1"/>
</dbReference>
<reference evidence="3 4" key="1">
    <citation type="submission" date="2020-08" db="EMBL/GenBank/DDBJ databases">
        <title>Sequencing the genomes of 1000 actinobacteria strains.</title>
        <authorList>
            <person name="Klenk H.-P."/>
        </authorList>
    </citation>
    <scope>NUCLEOTIDE SEQUENCE [LARGE SCALE GENOMIC DNA]</scope>
    <source>
        <strain evidence="3 4">DSM 102030</strain>
    </source>
</reference>
<dbReference type="InterPro" id="IPR000551">
    <property type="entry name" value="MerR-type_HTH_dom"/>
</dbReference>
<dbReference type="GO" id="GO:0003677">
    <property type="term" value="F:DNA binding"/>
    <property type="evidence" value="ECO:0007669"/>
    <property type="project" value="UniProtKB-KW"/>
</dbReference>
<dbReference type="AlphaFoldDB" id="A0A7W7RLU5"/>